<dbReference type="EMBL" id="FXZD01000013">
    <property type="protein sequence ID" value="SMY04086.1"/>
    <property type="molecule type" value="Genomic_DNA"/>
</dbReference>
<sequence length="112" mass="12566">MSDKIYFTYDEDGHIVGIGDATEMAEVQKQFFLGMIDLIGDDVAQIEDIMPYLQGMPADMIRPVVAVTVSQLLTIIRSYTDFIERNGIESKAAFRQRWHETISGMDEGDADG</sequence>
<dbReference type="RefSeq" id="WP_101620976.1">
    <property type="nucleotide sequence ID" value="NZ_FXZD01000013.1"/>
</dbReference>
<protein>
    <submittedName>
        <fullName evidence="1">Uncharacterized protein</fullName>
    </submittedName>
</protein>
<organism evidence="1 2">
    <name type="scientific">Brevibacterium antiquum CNRZ 918</name>
    <dbReference type="NCBI Taxonomy" id="1255637"/>
    <lineage>
        <taxon>Bacteria</taxon>
        <taxon>Bacillati</taxon>
        <taxon>Actinomycetota</taxon>
        <taxon>Actinomycetes</taxon>
        <taxon>Micrococcales</taxon>
        <taxon>Brevibacteriaceae</taxon>
        <taxon>Brevibacterium</taxon>
    </lineage>
</organism>
<evidence type="ECO:0000313" key="2">
    <source>
        <dbReference type="Proteomes" id="UP000234433"/>
    </source>
</evidence>
<dbReference type="Proteomes" id="UP000234433">
    <property type="component" value="Unassembled WGS sequence"/>
</dbReference>
<dbReference type="AlphaFoldDB" id="A0A2H1KWD6"/>
<accession>A0A2H1KWD6</accession>
<name>A0A2H1KWD6_9MICO</name>
<evidence type="ECO:0000313" key="1">
    <source>
        <dbReference type="EMBL" id="SMY04086.1"/>
    </source>
</evidence>
<reference evidence="1 2" key="1">
    <citation type="submission" date="2017-03" db="EMBL/GenBank/DDBJ databases">
        <authorList>
            <person name="Afonso C.L."/>
            <person name="Miller P.J."/>
            <person name="Scott M.A."/>
            <person name="Spackman E."/>
            <person name="Goraichik I."/>
            <person name="Dimitrov K.M."/>
            <person name="Suarez D.L."/>
            <person name="Swayne D.E."/>
        </authorList>
    </citation>
    <scope>NUCLEOTIDE SEQUENCE [LARGE SCALE GENOMIC DNA]</scope>
    <source>
        <strain evidence="1 2">CNRZ 918</strain>
    </source>
</reference>
<proteinExistence type="predicted"/>
<gene>
    <name evidence="1" type="ORF">BANT918_02971</name>
</gene>